<proteinExistence type="predicted"/>
<name>A0AAU6TZQ1_UNCXX</name>
<evidence type="ECO:0000313" key="6">
    <source>
        <dbReference type="EMBL" id="XAG67413.1"/>
    </source>
</evidence>
<dbReference type="AlphaFoldDB" id="A0AAU6TZQ1"/>
<evidence type="ECO:0000313" key="4">
    <source>
        <dbReference type="EMBL" id="XAG67411.1"/>
    </source>
</evidence>
<evidence type="ECO:0000256" key="1">
    <source>
        <dbReference type="SAM" id="MobiDB-lite"/>
    </source>
</evidence>
<evidence type="ECO:0000313" key="2">
    <source>
        <dbReference type="EMBL" id="XAG67409.1"/>
    </source>
</evidence>
<dbReference type="EMBL" id="CP095353">
    <property type="protein sequence ID" value="XAG67412.1"/>
    <property type="molecule type" value="Genomic_DNA"/>
</dbReference>
<organism evidence="3">
    <name type="scientific">bacterium 19CA06SA08-2</name>
    <dbReference type="NCBI Taxonomy" id="2920658"/>
    <lineage>
        <taxon>Bacteria</taxon>
    </lineage>
</organism>
<dbReference type="EMBL" id="CP095353">
    <property type="protein sequence ID" value="XAG67410.1"/>
    <property type="molecule type" value="Genomic_DNA"/>
</dbReference>
<gene>
    <name evidence="2" type="ORF">MRM75_12050</name>
    <name evidence="3" type="ORF">MRM75_12055</name>
    <name evidence="4" type="ORF">MRM75_12060</name>
    <name evidence="5" type="ORF">MRM75_12065</name>
    <name evidence="6" type="ORF">MRM75_12070</name>
</gene>
<dbReference type="EMBL" id="CP095353">
    <property type="protein sequence ID" value="XAG67413.1"/>
    <property type="molecule type" value="Genomic_DNA"/>
</dbReference>
<feature type="region of interest" description="Disordered" evidence="1">
    <location>
        <begin position="1"/>
        <end position="30"/>
    </location>
</feature>
<dbReference type="EMBL" id="CP095353">
    <property type="protein sequence ID" value="XAG67409.1"/>
    <property type="molecule type" value="Genomic_DNA"/>
</dbReference>
<accession>A0AAU6TZQ1</accession>
<evidence type="ECO:0000313" key="3">
    <source>
        <dbReference type="EMBL" id="XAG67410.1"/>
    </source>
</evidence>
<protein>
    <submittedName>
        <fullName evidence="3">Uncharacterized protein</fullName>
    </submittedName>
</protein>
<dbReference type="EMBL" id="CP095353">
    <property type="protein sequence ID" value="XAG67411.1"/>
    <property type="molecule type" value="Genomic_DNA"/>
</dbReference>
<sequence>MLEHSTTQQTQDISTLLVTGNSHEKKSSEELKPLLVLMKERVESHTELLSGLLSMSQHGFQLDSFSHVIEALHAQSEEITQCLSLLTIPVGSEESH</sequence>
<feature type="compositionally biased region" description="Polar residues" evidence="1">
    <location>
        <begin position="1"/>
        <end position="21"/>
    </location>
</feature>
<reference evidence="3" key="1">
    <citation type="submission" date="2022-03" db="EMBL/GenBank/DDBJ databases">
        <title>Sea Food Isolates.</title>
        <authorList>
            <person name="Li c."/>
        </authorList>
    </citation>
    <scope>NUCLEOTIDE SEQUENCE</scope>
    <source>
        <strain evidence="3">19CA06SA08-2</strain>
    </source>
</reference>
<evidence type="ECO:0000313" key="5">
    <source>
        <dbReference type="EMBL" id="XAG67412.1"/>
    </source>
</evidence>